<accession>A0ACC2AR98</accession>
<name>A0ACC2AR98_DIPCM</name>
<proteinExistence type="predicted"/>
<reference evidence="2" key="1">
    <citation type="journal article" date="2024" name="Proc. Natl. Acad. Sci. U.S.A.">
        <title>Extraordinary preservation of gene collinearity over three hundred million years revealed in homosporous lycophytes.</title>
        <authorList>
            <person name="Li C."/>
            <person name="Wickell D."/>
            <person name="Kuo L.Y."/>
            <person name="Chen X."/>
            <person name="Nie B."/>
            <person name="Liao X."/>
            <person name="Peng D."/>
            <person name="Ji J."/>
            <person name="Jenkins J."/>
            <person name="Williams M."/>
            <person name="Shu S."/>
            <person name="Plott C."/>
            <person name="Barry K."/>
            <person name="Rajasekar S."/>
            <person name="Grimwood J."/>
            <person name="Han X."/>
            <person name="Sun S."/>
            <person name="Hou Z."/>
            <person name="He W."/>
            <person name="Dai G."/>
            <person name="Sun C."/>
            <person name="Schmutz J."/>
            <person name="Leebens-Mack J.H."/>
            <person name="Li F.W."/>
            <person name="Wang L."/>
        </authorList>
    </citation>
    <scope>NUCLEOTIDE SEQUENCE [LARGE SCALE GENOMIC DNA]</scope>
    <source>
        <strain evidence="2">cv. PW_Plant_1</strain>
    </source>
</reference>
<protein>
    <submittedName>
        <fullName evidence="1">Uncharacterized protein</fullName>
    </submittedName>
</protein>
<gene>
    <name evidence="1" type="ORF">O6H91_20G068300</name>
</gene>
<dbReference type="Proteomes" id="UP001162992">
    <property type="component" value="Chromosome 20"/>
</dbReference>
<evidence type="ECO:0000313" key="2">
    <source>
        <dbReference type="Proteomes" id="UP001162992"/>
    </source>
</evidence>
<dbReference type="EMBL" id="CM055111">
    <property type="protein sequence ID" value="KAJ7520138.1"/>
    <property type="molecule type" value="Genomic_DNA"/>
</dbReference>
<keyword evidence="2" id="KW-1185">Reference proteome</keyword>
<comment type="caution">
    <text evidence="1">The sequence shown here is derived from an EMBL/GenBank/DDBJ whole genome shotgun (WGS) entry which is preliminary data.</text>
</comment>
<organism evidence="1 2">
    <name type="scientific">Diphasiastrum complanatum</name>
    <name type="common">Issler's clubmoss</name>
    <name type="synonym">Lycopodium complanatum</name>
    <dbReference type="NCBI Taxonomy" id="34168"/>
    <lineage>
        <taxon>Eukaryota</taxon>
        <taxon>Viridiplantae</taxon>
        <taxon>Streptophyta</taxon>
        <taxon>Embryophyta</taxon>
        <taxon>Tracheophyta</taxon>
        <taxon>Lycopodiopsida</taxon>
        <taxon>Lycopodiales</taxon>
        <taxon>Lycopodiaceae</taxon>
        <taxon>Lycopodioideae</taxon>
        <taxon>Diphasiastrum</taxon>
    </lineage>
</organism>
<evidence type="ECO:0000313" key="1">
    <source>
        <dbReference type="EMBL" id="KAJ7520138.1"/>
    </source>
</evidence>
<sequence>MAHVERVGEVKSVFRALLRARKRCFAGDEQMLNASAQQIRSEFDQHRQISDQNELHRLLQQARETVEFLALNVVQAKLNDRGNYEMKLSKEHAGTSLEEPDLGKLPSRVRQ</sequence>